<organism evidence="13 14">
    <name type="scientific">Caulochytrium protostelioides</name>
    <dbReference type="NCBI Taxonomy" id="1555241"/>
    <lineage>
        <taxon>Eukaryota</taxon>
        <taxon>Fungi</taxon>
        <taxon>Fungi incertae sedis</taxon>
        <taxon>Chytridiomycota</taxon>
        <taxon>Chytridiomycota incertae sedis</taxon>
        <taxon>Chytridiomycetes</taxon>
        <taxon>Caulochytriales</taxon>
        <taxon>Caulochytriaceae</taxon>
        <taxon>Caulochytrium</taxon>
    </lineage>
</organism>
<accession>A0A4P9X5D0</accession>
<keyword evidence="7" id="KW-0449">Lipoprotein</keyword>
<dbReference type="GO" id="GO:0016020">
    <property type="term" value="C:membrane"/>
    <property type="evidence" value="ECO:0007669"/>
    <property type="project" value="UniProtKB-SubCell"/>
</dbReference>
<dbReference type="AlphaFoldDB" id="A0A4P9X5D0"/>
<evidence type="ECO:0000259" key="12">
    <source>
        <dbReference type="Pfam" id="PF01529"/>
    </source>
</evidence>
<evidence type="ECO:0000256" key="4">
    <source>
        <dbReference type="ARBA" id="ARBA00022989"/>
    </source>
</evidence>
<evidence type="ECO:0000256" key="6">
    <source>
        <dbReference type="ARBA" id="ARBA00023139"/>
    </source>
</evidence>
<evidence type="ECO:0000256" key="1">
    <source>
        <dbReference type="ARBA" id="ARBA00004141"/>
    </source>
</evidence>
<name>A0A4P9X5D0_9FUNG</name>
<dbReference type="STRING" id="1555241.A0A4P9X5D0"/>
<evidence type="ECO:0000256" key="2">
    <source>
        <dbReference type="ARBA" id="ARBA00022679"/>
    </source>
</evidence>
<comment type="subcellular location">
    <subcellularLocation>
        <location evidence="1">Membrane</location>
        <topology evidence="1">Multi-pass membrane protein</topology>
    </subcellularLocation>
</comment>
<feature type="compositionally biased region" description="Low complexity" evidence="11">
    <location>
        <begin position="311"/>
        <end position="327"/>
    </location>
</feature>
<dbReference type="PANTHER" id="PTHR22883">
    <property type="entry name" value="ZINC FINGER DHHC DOMAIN CONTAINING PROTEIN"/>
    <property type="match status" value="1"/>
</dbReference>
<evidence type="ECO:0000256" key="11">
    <source>
        <dbReference type="SAM" id="MobiDB-lite"/>
    </source>
</evidence>
<comment type="domain">
    <text evidence="10">The DHHC domain is required for palmitoyltransferase activity.</text>
</comment>
<keyword evidence="14" id="KW-1185">Reference proteome</keyword>
<evidence type="ECO:0000313" key="14">
    <source>
        <dbReference type="Proteomes" id="UP000274922"/>
    </source>
</evidence>
<dbReference type="GO" id="GO:0019706">
    <property type="term" value="F:protein-cysteine S-palmitoyltransferase activity"/>
    <property type="evidence" value="ECO:0007669"/>
    <property type="project" value="UniProtKB-EC"/>
</dbReference>
<evidence type="ECO:0000256" key="9">
    <source>
        <dbReference type="ARBA" id="ARBA00048048"/>
    </source>
</evidence>
<dbReference type="EC" id="2.3.1.225" evidence="10"/>
<evidence type="ECO:0000256" key="10">
    <source>
        <dbReference type="RuleBase" id="RU079119"/>
    </source>
</evidence>
<comment type="similarity">
    <text evidence="10">Belongs to the DHHC palmitoyltransferase family.</text>
</comment>
<dbReference type="InterPro" id="IPR001594">
    <property type="entry name" value="Palmitoyltrfase_DHHC"/>
</dbReference>
<dbReference type="Gene3D" id="1.10.287.1130">
    <property type="entry name" value="CytochromE C oxidase copper chaperone"/>
    <property type="match status" value="1"/>
</dbReference>
<dbReference type="Pfam" id="PF08991">
    <property type="entry name" value="CMC4"/>
    <property type="match status" value="1"/>
</dbReference>
<evidence type="ECO:0000256" key="8">
    <source>
        <dbReference type="ARBA" id="ARBA00023315"/>
    </source>
</evidence>
<keyword evidence="4 10" id="KW-1133">Transmembrane helix</keyword>
<feature type="transmembrane region" description="Helical" evidence="10">
    <location>
        <begin position="387"/>
        <end position="410"/>
    </location>
</feature>
<sequence length="537" mass="57653">MAGGPDTDDNGNPWPSPPCQPLACQIQACIVANEYDASKCTKQVAAFEKCCRAALRERNGAAGEACMTTWKRWKRAGDAETSPTARTLPARTMPARIMPDYTGPGSGRAGRIVPHIPPLTIPQIKPLPAIPRHTANAPAAAPPSCPSPPRALAPEIQALAARPVRRVGYERPWHPRQTGAAIGWLVLLAAAIGCVPWLAPSGLAIGLGVGVILGTMGVAVGAVWLSVHDPGSRAEQARQQQQYQQQQHQRLQRREKYALDGPIATSDPPAPAPSLQPRFPEHDAAVHVDLEQALGLHTDKDAHDDEATMTAPARPASPLAPAPQAKTAPPPPPSLGRPWCHVCELVVTTDALHCRSCNKCVRRLDHHCYLLNTCIGASNLRVFRATLFLTTAYLAFLVGVFLVVAVTLHTSTARRVIGAFAAVLAAAALAWVGWLAKLHAWTLPRAGLTTLEYGRYLRDRERARVLITGRPWYARWCLRPAALVGRGFARLGRCRGKRWRRGPSVMVSPASATSAQASLLRPGSLPMSSVTGSPLSP</sequence>
<keyword evidence="3 10" id="KW-0812">Transmembrane</keyword>
<dbReference type="PROSITE" id="PS51808">
    <property type="entry name" value="CHCH"/>
    <property type="match status" value="1"/>
</dbReference>
<evidence type="ECO:0000256" key="7">
    <source>
        <dbReference type="ARBA" id="ARBA00023288"/>
    </source>
</evidence>
<feature type="compositionally biased region" description="Low complexity" evidence="11">
    <location>
        <begin position="237"/>
        <end position="249"/>
    </location>
</feature>
<keyword evidence="2 10" id="KW-0808">Transferase</keyword>
<feature type="transmembrane region" description="Helical" evidence="10">
    <location>
        <begin position="181"/>
        <end position="199"/>
    </location>
</feature>
<dbReference type="GO" id="GO:0005783">
    <property type="term" value="C:endoplasmic reticulum"/>
    <property type="evidence" value="ECO:0007669"/>
    <property type="project" value="TreeGrafter"/>
</dbReference>
<feature type="region of interest" description="Disordered" evidence="11">
    <location>
        <begin position="233"/>
        <end position="253"/>
    </location>
</feature>
<dbReference type="InterPro" id="IPR009069">
    <property type="entry name" value="Cys_alpha_HP_mot_SF"/>
</dbReference>
<dbReference type="GO" id="GO:0005794">
    <property type="term" value="C:Golgi apparatus"/>
    <property type="evidence" value="ECO:0007669"/>
    <property type="project" value="TreeGrafter"/>
</dbReference>
<keyword evidence="8 10" id="KW-0012">Acyltransferase</keyword>
<feature type="region of interest" description="Disordered" evidence="11">
    <location>
        <begin position="308"/>
        <end position="331"/>
    </location>
</feature>
<dbReference type="InterPro" id="IPR027179">
    <property type="entry name" value="CMC4"/>
</dbReference>
<dbReference type="InterPro" id="IPR039859">
    <property type="entry name" value="PFA4/ZDH16/20/ERF2-like"/>
</dbReference>
<evidence type="ECO:0000256" key="5">
    <source>
        <dbReference type="ARBA" id="ARBA00023136"/>
    </source>
</evidence>
<proteinExistence type="inferred from homology"/>
<dbReference type="GO" id="GO:0006612">
    <property type="term" value="P:protein targeting to membrane"/>
    <property type="evidence" value="ECO:0007669"/>
    <property type="project" value="TreeGrafter"/>
</dbReference>
<dbReference type="Proteomes" id="UP000274922">
    <property type="component" value="Unassembled WGS sequence"/>
</dbReference>
<protein>
    <recommendedName>
        <fullName evidence="10">Palmitoyltransferase</fullName>
        <ecNumber evidence="10">2.3.1.225</ecNumber>
    </recommendedName>
</protein>
<feature type="transmembrane region" description="Helical" evidence="10">
    <location>
        <begin position="205"/>
        <end position="227"/>
    </location>
</feature>
<evidence type="ECO:0000256" key="3">
    <source>
        <dbReference type="ARBA" id="ARBA00022692"/>
    </source>
</evidence>
<gene>
    <name evidence="13" type="ORF">CXG81DRAFT_27076</name>
</gene>
<dbReference type="Pfam" id="PF01529">
    <property type="entry name" value="DHHC"/>
    <property type="match status" value="1"/>
</dbReference>
<dbReference type="PROSITE" id="PS50216">
    <property type="entry name" value="DHHC"/>
    <property type="match status" value="1"/>
</dbReference>
<reference evidence="14" key="1">
    <citation type="journal article" date="2018" name="Nat. Microbiol.">
        <title>Leveraging single-cell genomics to expand the fungal tree of life.</title>
        <authorList>
            <person name="Ahrendt S.R."/>
            <person name="Quandt C.A."/>
            <person name="Ciobanu D."/>
            <person name="Clum A."/>
            <person name="Salamov A."/>
            <person name="Andreopoulos B."/>
            <person name="Cheng J.F."/>
            <person name="Woyke T."/>
            <person name="Pelin A."/>
            <person name="Henrissat B."/>
            <person name="Reynolds N.K."/>
            <person name="Benny G.L."/>
            <person name="Smith M.E."/>
            <person name="James T.Y."/>
            <person name="Grigoriev I.V."/>
        </authorList>
    </citation>
    <scope>NUCLEOTIDE SEQUENCE [LARGE SCALE GENOMIC DNA]</scope>
    <source>
        <strain evidence="14">ATCC 52028</strain>
    </source>
</reference>
<evidence type="ECO:0000313" key="13">
    <source>
        <dbReference type="EMBL" id="RKP00220.1"/>
    </source>
</evidence>
<keyword evidence="5 10" id="KW-0472">Membrane</keyword>
<keyword evidence="6" id="KW-0564">Palmitate</keyword>
<comment type="catalytic activity">
    <reaction evidence="9 10">
        <text>L-cysteinyl-[protein] + hexadecanoyl-CoA = S-hexadecanoyl-L-cysteinyl-[protein] + CoA</text>
        <dbReference type="Rhea" id="RHEA:36683"/>
        <dbReference type="Rhea" id="RHEA-COMP:10131"/>
        <dbReference type="Rhea" id="RHEA-COMP:11032"/>
        <dbReference type="ChEBI" id="CHEBI:29950"/>
        <dbReference type="ChEBI" id="CHEBI:57287"/>
        <dbReference type="ChEBI" id="CHEBI:57379"/>
        <dbReference type="ChEBI" id="CHEBI:74151"/>
        <dbReference type="EC" id="2.3.1.225"/>
    </reaction>
</comment>
<feature type="domain" description="Palmitoyltransferase DHHC" evidence="12">
    <location>
        <begin position="338"/>
        <end position="453"/>
    </location>
</feature>
<dbReference type="OrthoDB" id="9909019at2759"/>
<feature type="transmembrane region" description="Helical" evidence="10">
    <location>
        <begin position="416"/>
        <end position="436"/>
    </location>
</feature>
<dbReference type="EMBL" id="ML014229">
    <property type="protein sequence ID" value="RKP00220.1"/>
    <property type="molecule type" value="Genomic_DNA"/>
</dbReference>
<dbReference type="SUPFAM" id="SSF47072">
    <property type="entry name" value="Cysteine alpha-hairpin motif"/>
    <property type="match status" value="1"/>
</dbReference>